<feature type="region of interest" description="Disordered" evidence="1">
    <location>
        <begin position="129"/>
        <end position="152"/>
    </location>
</feature>
<dbReference type="Proteomes" id="UP001054945">
    <property type="component" value="Unassembled WGS sequence"/>
</dbReference>
<reference evidence="2 3" key="1">
    <citation type="submission" date="2021-06" db="EMBL/GenBank/DDBJ databases">
        <title>Caerostris extrusa draft genome.</title>
        <authorList>
            <person name="Kono N."/>
            <person name="Arakawa K."/>
        </authorList>
    </citation>
    <scope>NUCLEOTIDE SEQUENCE [LARGE SCALE GENOMIC DNA]</scope>
</reference>
<organism evidence="2 3">
    <name type="scientific">Caerostris extrusa</name>
    <name type="common">Bark spider</name>
    <name type="synonym">Caerostris bankana</name>
    <dbReference type="NCBI Taxonomy" id="172846"/>
    <lineage>
        <taxon>Eukaryota</taxon>
        <taxon>Metazoa</taxon>
        <taxon>Ecdysozoa</taxon>
        <taxon>Arthropoda</taxon>
        <taxon>Chelicerata</taxon>
        <taxon>Arachnida</taxon>
        <taxon>Araneae</taxon>
        <taxon>Araneomorphae</taxon>
        <taxon>Entelegynae</taxon>
        <taxon>Araneoidea</taxon>
        <taxon>Araneidae</taxon>
        <taxon>Caerostris</taxon>
    </lineage>
</organism>
<dbReference type="EMBL" id="BPLR01000866">
    <property type="protein sequence ID" value="GIY97989.1"/>
    <property type="molecule type" value="Genomic_DNA"/>
</dbReference>
<accession>A0AAV4XTD7</accession>
<protein>
    <submittedName>
        <fullName evidence="2">Uncharacterized protein</fullName>
    </submittedName>
</protein>
<gene>
    <name evidence="2" type="ORF">CEXT_157861</name>
</gene>
<evidence type="ECO:0000313" key="2">
    <source>
        <dbReference type="EMBL" id="GIY97989.1"/>
    </source>
</evidence>
<name>A0AAV4XTD7_CAEEX</name>
<sequence>MGVVCNNGKSKLKSPESDCFNLNLHWPLGPRPFQTPTDQLESLQLHENNSTLFSVEVYVVDVVRSEAQINGLEEEVYEQKLTFRKSSRVTVGVGGGRREGVRRDCWPQWKEKVWEKGMWQTTLRDAGACPLGGQRPSHHLTNQERRKAHPRT</sequence>
<evidence type="ECO:0000313" key="3">
    <source>
        <dbReference type="Proteomes" id="UP001054945"/>
    </source>
</evidence>
<keyword evidence="3" id="KW-1185">Reference proteome</keyword>
<evidence type="ECO:0000256" key="1">
    <source>
        <dbReference type="SAM" id="MobiDB-lite"/>
    </source>
</evidence>
<comment type="caution">
    <text evidence="2">The sequence shown here is derived from an EMBL/GenBank/DDBJ whole genome shotgun (WGS) entry which is preliminary data.</text>
</comment>
<dbReference type="AlphaFoldDB" id="A0AAV4XTD7"/>
<proteinExistence type="predicted"/>